<dbReference type="PANTHER" id="PTHR34069">
    <property type="entry name" value="3-OXOACYL-[ACYL-CARRIER-PROTEIN] SYNTHASE 3"/>
    <property type="match status" value="1"/>
</dbReference>
<dbReference type="Proteomes" id="UP001230289">
    <property type="component" value="Unassembled WGS sequence"/>
</dbReference>
<dbReference type="Gene3D" id="3.40.47.10">
    <property type="match status" value="1"/>
</dbReference>
<evidence type="ECO:0000256" key="1">
    <source>
        <dbReference type="ARBA" id="ARBA00022679"/>
    </source>
</evidence>
<feature type="transmembrane region" description="Helical" evidence="3">
    <location>
        <begin position="309"/>
        <end position="332"/>
    </location>
</feature>
<dbReference type="InterPro" id="IPR013747">
    <property type="entry name" value="ACP_syn_III_C"/>
</dbReference>
<dbReference type="PANTHER" id="PTHR34069:SF2">
    <property type="entry name" value="BETA-KETOACYL-[ACYL-CARRIER-PROTEIN] SYNTHASE III"/>
    <property type="match status" value="1"/>
</dbReference>
<dbReference type="Pfam" id="PF08541">
    <property type="entry name" value="ACP_syn_III_C"/>
    <property type="match status" value="1"/>
</dbReference>
<keyword evidence="1" id="KW-0808">Transferase</keyword>
<dbReference type="InterPro" id="IPR016039">
    <property type="entry name" value="Thiolase-like"/>
</dbReference>
<keyword evidence="7" id="KW-1185">Reference proteome</keyword>
<name>A0ABU0XGI1_9MICO</name>
<dbReference type="CDD" id="cd00830">
    <property type="entry name" value="KAS_III"/>
    <property type="match status" value="1"/>
</dbReference>
<organism evidence="6 7">
    <name type="scientific">Microbacterium capsulatum</name>
    <dbReference type="NCBI Taxonomy" id="3041921"/>
    <lineage>
        <taxon>Bacteria</taxon>
        <taxon>Bacillati</taxon>
        <taxon>Actinomycetota</taxon>
        <taxon>Actinomycetes</taxon>
        <taxon>Micrococcales</taxon>
        <taxon>Microbacteriaceae</taxon>
        <taxon>Microbacterium</taxon>
    </lineage>
</organism>
<proteinExistence type="predicted"/>
<dbReference type="Pfam" id="PF08545">
    <property type="entry name" value="ACP_syn_III"/>
    <property type="match status" value="1"/>
</dbReference>
<dbReference type="EMBL" id="JAVFCB010000005">
    <property type="protein sequence ID" value="MDQ4214240.1"/>
    <property type="molecule type" value="Genomic_DNA"/>
</dbReference>
<evidence type="ECO:0000259" key="5">
    <source>
        <dbReference type="Pfam" id="PF08545"/>
    </source>
</evidence>
<keyword evidence="2" id="KW-0012">Acyltransferase</keyword>
<dbReference type="InterPro" id="IPR013751">
    <property type="entry name" value="ACP_syn_III_N"/>
</dbReference>
<keyword evidence="3" id="KW-1133">Transmembrane helix</keyword>
<dbReference type="SUPFAM" id="SSF53901">
    <property type="entry name" value="Thiolase-like"/>
    <property type="match status" value="1"/>
</dbReference>
<protein>
    <submittedName>
        <fullName evidence="6">Ketoacyl-ACP synthase III</fullName>
    </submittedName>
</protein>
<sequence length="334" mass="36128">MGMRIRAVEYYLPPGTLSNNDLSASFPEWSVEKISAKTGIRSRHVASGDEYSSDLAVRAAEKCFAARPELRNDVDYVIVCSQTSDFVLPGIAGIVQDRLGLPTGIGAVDINLGCSGYVYALGLAKGLIESRQATRILLITSDTYTKLLNERDKSVRTIFGDGATASIIDSDARHDGFQIVYGTDGAGAASLIVPGGGIRDGREIQPSADAAARQLDSGQFDLYMDGPDIFNFTLRVVPQSVNDLLERSGLEKDEVDLFVFHQANAFMLDHLRRKLDIPKERFFLSLEETGNTVSSTIPIALAEAVRSGALVPGMMVMLLGFGVGLSWAGMLLKW</sequence>
<accession>A0ABU0XGI1</accession>
<evidence type="ECO:0000256" key="3">
    <source>
        <dbReference type="SAM" id="Phobius"/>
    </source>
</evidence>
<gene>
    <name evidence="6" type="ORF">RBR11_09970</name>
</gene>
<evidence type="ECO:0000313" key="7">
    <source>
        <dbReference type="Proteomes" id="UP001230289"/>
    </source>
</evidence>
<dbReference type="NCBIfam" id="NF006829">
    <property type="entry name" value="PRK09352.1"/>
    <property type="match status" value="1"/>
</dbReference>
<reference evidence="6 7" key="1">
    <citation type="submission" date="2023-08" db="EMBL/GenBank/DDBJ databases">
        <title>Microbacterium sp. nov., isolated from a waste landfill.</title>
        <authorList>
            <person name="Wen W."/>
        </authorList>
    </citation>
    <scope>NUCLEOTIDE SEQUENCE [LARGE SCALE GENOMIC DNA]</scope>
    <source>
        <strain evidence="6 7">ASV81</strain>
    </source>
</reference>
<evidence type="ECO:0000259" key="4">
    <source>
        <dbReference type="Pfam" id="PF08541"/>
    </source>
</evidence>
<feature type="domain" description="Beta-ketoacyl-[acyl-carrier-protein] synthase III C-terminal" evidence="4">
    <location>
        <begin position="245"/>
        <end position="334"/>
    </location>
</feature>
<comment type="caution">
    <text evidence="6">The sequence shown here is derived from an EMBL/GenBank/DDBJ whole genome shotgun (WGS) entry which is preliminary data.</text>
</comment>
<evidence type="ECO:0000313" key="6">
    <source>
        <dbReference type="EMBL" id="MDQ4214240.1"/>
    </source>
</evidence>
<keyword evidence="3" id="KW-0812">Transmembrane</keyword>
<dbReference type="RefSeq" id="WP_308489178.1">
    <property type="nucleotide sequence ID" value="NZ_JAVFCB010000005.1"/>
</dbReference>
<keyword evidence="3" id="KW-0472">Membrane</keyword>
<feature type="domain" description="Beta-ketoacyl-[acyl-carrier-protein] synthase III N-terminal" evidence="5">
    <location>
        <begin position="109"/>
        <end position="185"/>
    </location>
</feature>
<evidence type="ECO:0000256" key="2">
    <source>
        <dbReference type="ARBA" id="ARBA00023315"/>
    </source>
</evidence>